<sequence>MLAEQEEIRIRKHMHKHTHLESGFVLLKVAAFSLVN</sequence>
<reference evidence="1" key="1">
    <citation type="submission" date="2014-09" db="EMBL/GenBank/DDBJ databases">
        <authorList>
            <person name="Magalhaes I.L.F."/>
            <person name="Oliveira U."/>
            <person name="Santos F.R."/>
            <person name="Vidigal T.H.D.A."/>
            <person name="Brescovit A.D."/>
            <person name="Santos A.J."/>
        </authorList>
    </citation>
    <scope>NUCLEOTIDE SEQUENCE</scope>
    <source>
        <tissue evidence="1">Shoot tissue taken approximately 20 cm above the soil surface</tissue>
    </source>
</reference>
<accession>A0A0A9GNI1</accession>
<name>A0A0A9GNI1_ARUDO</name>
<evidence type="ECO:0000313" key="1">
    <source>
        <dbReference type="EMBL" id="JAE26675.1"/>
    </source>
</evidence>
<dbReference type="AlphaFoldDB" id="A0A0A9GNI1"/>
<reference evidence="1" key="2">
    <citation type="journal article" date="2015" name="Data Brief">
        <title>Shoot transcriptome of the giant reed, Arundo donax.</title>
        <authorList>
            <person name="Barrero R.A."/>
            <person name="Guerrero F.D."/>
            <person name="Moolhuijzen P."/>
            <person name="Goolsby J.A."/>
            <person name="Tidwell J."/>
            <person name="Bellgard S.E."/>
            <person name="Bellgard M.I."/>
        </authorList>
    </citation>
    <scope>NUCLEOTIDE SEQUENCE</scope>
    <source>
        <tissue evidence="1">Shoot tissue taken approximately 20 cm above the soil surface</tissue>
    </source>
</reference>
<proteinExistence type="predicted"/>
<protein>
    <submittedName>
        <fullName evidence="1">Uncharacterized protein</fullName>
    </submittedName>
</protein>
<dbReference type="EMBL" id="GBRH01171221">
    <property type="protein sequence ID" value="JAE26675.1"/>
    <property type="molecule type" value="Transcribed_RNA"/>
</dbReference>
<organism evidence="1">
    <name type="scientific">Arundo donax</name>
    <name type="common">Giant reed</name>
    <name type="synonym">Donax arundinaceus</name>
    <dbReference type="NCBI Taxonomy" id="35708"/>
    <lineage>
        <taxon>Eukaryota</taxon>
        <taxon>Viridiplantae</taxon>
        <taxon>Streptophyta</taxon>
        <taxon>Embryophyta</taxon>
        <taxon>Tracheophyta</taxon>
        <taxon>Spermatophyta</taxon>
        <taxon>Magnoliopsida</taxon>
        <taxon>Liliopsida</taxon>
        <taxon>Poales</taxon>
        <taxon>Poaceae</taxon>
        <taxon>PACMAD clade</taxon>
        <taxon>Arundinoideae</taxon>
        <taxon>Arundineae</taxon>
        <taxon>Arundo</taxon>
    </lineage>
</organism>